<organism evidence="12 13">
    <name type="scientific">Chelatococcus asaccharovorans</name>
    <dbReference type="NCBI Taxonomy" id="28210"/>
    <lineage>
        <taxon>Bacteria</taxon>
        <taxon>Pseudomonadati</taxon>
        <taxon>Pseudomonadota</taxon>
        <taxon>Alphaproteobacteria</taxon>
        <taxon>Hyphomicrobiales</taxon>
        <taxon>Chelatococcaceae</taxon>
        <taxon>Chelatococcus</taxon>
    </lineage>
</organism>
<dbReference type="UniPathway" id="UPA00204"/>
<gene>
    <name evidence="12" type="ORF">C7450_104387</name>
</gene>
<keyword evidence="5 11" id="KW-0378">Hydrolase</keyword>
<keyword evidence="4 11" id="KW-0808">Transferase</keyword>
<dbReference type="GO" id="GO:0006751">
    <property type="term" value="P:glutathione catabolic process"/>
    <property type="evidence" value="ECO:0007669"/>
    <property type="project" value="UniProtKB-UniRule"/>
</dbReference>
<feature type="binding site" evidence="10">
    <location>
        <begin position="400"/>
        <end position="402"/>
    </location>
    <ligand>
        <name>L-glutamate</name>
        <dbReference type="ChEBI" id="CHEBI:29985"/>
    </ligand>
</feature>
<evidence type="ECO:0000256" key="6">
    <source>
        <dbReference type="ARBA" id="ARBA00023145"/>
    </source>
</evidence>
<protein>
    <recommendedName>
        <fullName evidence="11">Glutathione hydrolase proenzyme</fullName>
        <ecNumber evidence="11">2.3.2.2</ecNumber>
        <ecNumber evidence="11">3.4.19.13</ecNumber>
    </recommendedName>
    <component>
        <recommendedName>
            <fullName evidence="11">Glutathione hydrolase large chain</fullName>
        </recommendedName>
    </component>
    <component>
        <recommendedName>
            <fullName evidence="11">Glutathione hydrolase small chain</fullName>
        </recommendedName>
    </component>
</protein>
<dbReference type="RefSeq" id="WP_210206429.1">
    <property type="nucleotide sequence ID" value="NZ_JAHBRY010000001.1"/>
</dbReference>
<dbReference type="PRINTS" id="PR01210">
    <property type="entry name" value="GGTRANSPTASE"/>
</dbReference>
<evidence type="ECO:0000256" key="4">
    <source>
        <dbReference type="ARBA" id="ARBA00022679"/>
    </source>
</evidence>
<dbReference type="InterPro" id="IPR029055">
    <property type="entry name" value="Ntn_hydrolases_N"/>
</dbReference>
<comment type="caution">
    <text evidence="12">The sequence shown here is derived from an EMBL/GenBank/DDBJ whole genome shotgun (WGS) entry which is preliminary data.</text>
</comment>
<dbReference type="Gene3D" id="3.60.20.40">
    <property type="match status" value="1"/>
</dbReference>
<dbReference type="GO" id="GO:0103068">
    <property type="term" value="F:leukotriene C4 gamma-glutamyl transferase activity"/>
    <property type="evidence" value="ECO:0007669"/>
    <property type="project" value="UniProtKB-EC"/>
</dbReference>
<evidence type="ECO:0000256" key="2">
    <source>
        <dbReference type="ARBA" id="ARBA00001089"/>
    </source>
</evidence>
<dbReference type="EMBL" id="QJJK01000004">
    <property type="protein sequence ID" value="PXW60332.1"/>
    <property type="molecule type" value="Genomic_DNA"/>
</dbReference>
<dbReference type="InterPro" id="IPR043137">
    <property type="entry name" value="GGT_ssub_C"/>
</dbReference>
<feature type="active site" description="Nucleophile" evidence="9">
    <location>
        <position position="382"/>
    </location>
</feature>
<dbReference type="Proteomes" id="UP000248021">
    <property type="component" value="Unassembled WGS sequence"/>
</dbReference>
<dbReference type="EC" id="2.3.2.2" evidence="11"/>
<feature type="binding site" evidence="10">
    <location>
        <begin position="443"/>
        <end position="444"/>
    </location>
    <ligand>
        <name>L-glutamate</name>
        <dbReference type="ChEBI" id="CHEBI:29985"/>
    </ligand>
</feature>
<comment type="catalytic activity">
    <reaction evidence="2 11">
        <text>glutathione + H2O = L-cysteinylglycine + L-glutamate</text>
        <dbReference type="Rhea" id="RHEA:28807"/>
        <dbReference type="ChEBI" id="CHEBI:15377"/>
        <dbReference type="ChEBI" id="CHEBI:29985"/>
        <dbReference type="ChEBI" id="CHEBI:57925"/>
        <dbReference type="ChEBI" id="CHEBI:61694"/>
        <dbReference type="EC" id="3.4.19.13"/>
    </reaction>
</comment>
<evidence type="ECO:0000313" key="13">
    <source>
        <dbReference type="Proteomes" id="UP000248021"/>
    </source>
</evidence>
<evidence type="ECO:0000313" key="12">
    <source>
        <dbReference type="EMBL" id="PXW60332.1"/>
    </source>
</evidence>
<dbReference type="Pfam" id="PF01019">
    <property type="entry name" value="G_glu_transpept"/>
    <property type="match status" value="1"/>
</dbReference>
<evidence type="ECO:0000256" key="5">
    <source>
        <dbReference type="ARBA" id="ARBA00022801"/>
    </source>
</evidence>
<comment type="catalytic activity">
    <reaction evidence="8 11">
        <text>an N-terminal (5-L-glutamyl)-[peptide] + an alpha-amino acid = 5-L-glutamyl amino acid + an N-terminal L-alpha-aminoacyl-[peptide]</text>
        <dbReference type="Rhea" id="RHEA:23904"/>
        <dbReference type="Rhea" id="RHEA-COMP:9780"/>
        <dbReference type="Rhea" id="RHEA-COMP:9795"/>
        <dbReference type="ChEBI" id="CHEBI:77644"/>
        <dbReference type="ChEBI" id="CHEBI:78597"/>
        <dbReference type="ChEBI" id="CHEBI:78599"/>
        <dbReference type="ChEBI" id="CHEBI:78608"/>
        <dbReference type="EC" id="2.3.2.2"/>
    </reaction>
</comment>
<evidence type="ECO:0000256" key="9">
    <source>
        <dbReference type="PIRSR" id="PIRSR600101-1"/>
    </source>
</evidence>
<dbReference type="InterPro" id="IPR055262">
    <property type="entry name" value="GGT_CS"/>
</dbReference>
<reference evidence="12 13" key="1">
    <citation type="submission" date="2018-05" db="EMBL/GenBank/DDBJ databases">
        <title>Genomic Encyclopedia of Type Strains, Phase IV (KMG-IV): sequencing the most valuable type-strain genomes for metagenomic binning, comparative biology and taxonomic classification.</title>
        <authorList>
            <person name="Goeker M."/>
        </authorList>
    </citation>
    <scope>NUCLEOTIDE SEQUENCE [LARGE SCALE GENOMIC DNA]</scope>
    <source>
        <strain evidence="12 13">DSM 6462</strain>
    </source>
</reference>
<evidence type="ECO:0000256" key="11">
    <source>
        <dbReference type="RuleBase" id="RU368036"/>
    </source>
</evidence>
<dbReference type="InterPro" id="IPR043138">
    <property type="entry name" value="GGT_lsub"/>
</dbReference>
<dbReference type="GO" id="GO:0036374">
    <property type="term" value="F:glutathione hydrolase activity"/>
    <property type="evidence" value="ECO:0007669"/>
    <property type="project" value="UniProtKB-UniRule"/>
</dbReference>
<dbReference type="PROSITE" id="PS00462">
    <property type="entry name" value="G_GLU_TRANSPEPTIDASE"/>
    <property type="match status" value="1"/>
</dbReference>
<evidence type="ECO:0000256" key="3">
    <source>
        <dbReference type="ARBA" id="ARBA00009381"/>
    </source>
</evidence>
<accession>A0A2V3ULK7</accession>
<evidence type="ECO:0000256" key="10">
    <source>
        <dbReference type="PIRSR" id="PIRSR600101-2"/>
    </source>
</evidence>
<keyword evidence="11" id="KW-0317">Glutathione biosynthesis</keyword>
<comment type="subunit">
    <text evidence="11">This enzyme consists of two polypeptide chains, which are synthesized in precursor form from a single polypeptide.</text>
</comment>
<evidence type="ECO:0000256" key="7">
    <source>
        <dbReference type="ARBA" id="ARBA00023315"/>
    </source>
</evidence>
<dbReference type="InterPro" id="IPR000101">
    <property type="entry name" value="GGT_peptidase"/>
</dbReference>
<evidence type="ECO:0000256" key="8">
    <source>
        <dbReference type="ARBA" id="ARBA00047417"/>
    </source>
</evidence>
<dbReference type="PANTHER" id="PTHR43199:SF1">
    <property type="entry name" value="GLUTATHIONE HYDROLASE PROENZYME"/>
    <property type="match status" value="1"/>
</dbReference>
<comment type="pathway">
    <text evidence="11">Sulfur metabolism; glutathione metabolism.</text>
</comment>
<keyword evidence="6 11" id="KW-0865">Zymogen</keyword>
<proteinExistence type="inferred from homology"/>
<dbReference type="AlphaFoldDB" id="A0A2V3ULK7"/>
<dbReference type="InterPro" id="IPR051792">
    <property type="entry name" value="GGT_bact"/>
</dbReference>
<dbReference type="SUPFAM" id="SSF56235">
    <property type="entry name" value="N-terminal nucleophile aminohydrolases (Ntn hydrolases)"/>
    <property type="match status" value="1"/>
</dbReference>
<name>A0A2V3ULK7_9HYPH</name>
<sequence>MPINAAPSAPDPDVPAVSPAFLCEKTPVRATKGMVVTNHPLASQAASQMLLSGGNAVDAAVAALFALTVVEPMMVGVLGGGLLHIRLADGTHRVIDALSTAPAAAHAGMYETVSDGLPDYQLTVGRRNETGAAAVAVPGALAGWCEALQRFGRLPLGDVVAPAIQLAARGFAVTPYLVDCITDTAADLARDAGLSRLFLPGGRTLQTGDRLVQGDYAATLQTIADEGADALYHGPLGAALATAISGGGGTIAVSDLRDYATVTRDVVRSHYRGFEIVGPPPPSSAGVHIAQMLTILEGYDIGALGFGSADNVHLLAEVLKIAFADRAVATADPAFIDVPVARLIDPAYAAERRAALSLDQARDWPPGIPAGRSLMPPESPNTTHVTIADSEGNVVAATQTINSVFGARVMVPGTGMIANNYMFNFDPHPGKALSIAPGKRVFTSQAPMMALKDGRIAYALGLPGGLRIFGSAMQALINLIDHGMGLQEAVEAPRVWTQGWDLEVERGVSEAVQAELARRGHRVTRVGRVAGGMNAIAFHPDGSMTGAACWRADGTVIGIGGGLARPGVRFSAH</sequence>
<evidence type="ECO:0000256" key="1">
    <source>
        <dbReference type="ARBA" id="ARBA00001049"/>
    </source>
</evidence>
<keyword evidence="13" id="KW-1185">Reference proteome</keyword>
<comment type="catalytic activity">
    <reaction evidence="1 11">
        <text>an S-substituted glutathione + H2O = an S-substituted L-cysteinylglycine + L-glutamate</text>
        <dbReference type="Rhea" id="RHEA:59468"/>
        <dbReference type="ChEBI" id="CHEBI:15377"/>
        <dbReference type="ChEBI" id="CHEBI:29985"/>
        <dbReference type="ChEBI" id="CHEBI:90779"/>
        <dbReference type="ChEBI" id="CHEBI:143103"/>
        <dbReference type="EC" id="3.4.19.13"/>
    </reaction>
</comment>
<dbReference type="EC" id="3.4.19.13" evidence="11"/>
<dbReference type="GO" id="GO:0006750">
    <property type="term" value="P:glutathione biosynthetic process"/>
    <property type="evidence" value="ECO:0007669"/>
    <property type="project" value="UniProtKB-KW"/>
</dbReference>
<comment type="similarity">
    <text evidence="3 11">Belongs to the gamma-glutamyltransferase family.</text>
</comment>
<dbReference type="PANTHER" id="PTHR43199">
    <property type="entry name" value="GLUTATHIONE HYDROLASE"/>
    <property type="match status" value="1"/>
</dbReference>
<keyword evidence="7 11" id="KW-0012">Acyltransferase</keyword>
<feature type="binding site" evidence="10">
    <location>
        <position position="465"/>
    </location>
    <ligand>
        <name>L-glutamate</name>
        <dbReference type="ChEBI" id="CHEBI:29985"/>
    </ligand>
</feature>
<dbReference type="Gene3D" id="1.10.246.130">
    <property type="match status" value="1"/>
</dbReference>
<dbReference type="NCBIfam" id="TIGR00066">
    <property type="entry name" value="g_glut_trans"/>
    <property type="match status" value="1"/>
</dbReference>
<comment type="PTM">
    <text evidence="11">Cleaved by autocatalysis into a large and a small subunit.</text>
</comment>